<evidence type="ECO:0000256" key="1">
    <source>
        <dbReference type="SAM" id="MobiDB-lite"/>
    </source>
</evidence>
<keyword evidence="3" id="KW-1185">Reference proteome</keyword>
<evidence type="ECO:0000313" key="3">
    <source>
        <dbReference type="Proteomes" id="UP000701801"/>
    </source>
</evidence>
<feature type="region of interest" description="Disordered" evidence="1">
    <location>
        <begin position="20"/>
        <end position="42"/>
    </location>
</feature>
<dbReference type="AlphaFoldDB" id="A0A9N9LKB3"/>
<accession>A0A9N9LKB3</accession>
<sequence length="127" mass="13579">MPRFLDVSFPAAALLGLRMPGPVNQSPVTRPHRAGQAPAPSLSSLALVGSTHEPADFLWGCGNSQHGAWVTPRGKDSVGVIGGPRLSQQYAIDLPRTSVYFYPEPLVDVDVSVNVDVDDGLSNWRDS</sequence>
<proteinExistence type="predicted"/>
<evidence type="ECO:0000313" key="2">
    <source>
        <dbReference type="EMBL" id="CAG8973914.1"/>
    </source>
</evidence>
<dbReference type="EMBL" id="CAJVRM010000083">
    <property type="protein sequence ID" value="CAG8973914.1"/>
    <property type="molecule type" value="Genomic_DNA"/>
</dbReference>
<reference evidence="2" key="1">
    <citation type="submission" date="2021-07" db="EMBL/GenBank/DDBJ databases">
        <authorList>
            <person name="Durling M."/>
        </authorList>
    </citation>
    <scope>NUCLEOTIDE SEQUENCE</scope>
</reference>
<dbReference type="Proteomes" id="UP000701801">
    <property type="component" value="Unassembled WGS sequence"/>
</dbReference>
<protein>
    <submittedName>
        <fullName evidence="2">Uncharacterized protein</fullName>
    </submittedName>
</protein>
<gene>
    <name evidence="2" type="ORF">HYALB_00003692</name>
</gene>
<comment type="caution">
    <text evidence="2">The sequence shown here is derived from an EMBL/GenBank/DDBJ whole genome shotgun (WGS) entry which is preliminary data.</text>
</comment>
<organism evidence="2 3">
    <name type="scientific">Hymenoscyphus albidus</name>
    <dbReference type="NCBI Taxonomy" id="595503"/>
    <lineage>
        <taxon>Eukaryota</taxon>
        <taxon>Fungi</taxon>
        <taxon>Dikarya</taxon>
        <taxon>Ascomycota</taxon>
        <taxon>Pezizomycotina</taxon>
        <taxon>Leotiomycetes</taxon>
        <taxon>Helotiales</taxon>
        <taxon>Helotiaceae</taxon>
        <taxon>Hymenoscyphus</taxon>
    </lineage>
</organism>
<name>A0A9N9LKB3_9HELO</name>